<dbReference type="AlphaFoldDB" id="A0A9P0AHJ9"/>
<dbReference type="Proteomes" id="UP001152759">
    <property type="component" value="Chromosome 6"/>
</dbReference>
<organism evidence="2 3">
    <name type="scientific">Bemisia tabaci</name>
    <name type="common">Sweetpotato whitefly</name>
    <name type="synonym">Aleurodes tabaci</name>
    <dbReference type="NCBI Taxonomy" id="7038"/>
    <lineage>
        <taxon>Eukaryota</taxon>
        <taxon>Metazoa</taxon>
        <taxon>Ecdysozoa</taxon>
        <taxon>Arthropoda</taxon>
        <taxon>Hexapoda</taxon>
        <taxon>Insecta</taxon>
        <taxon>Pterygota</taxon>
        <taxon>Neoptera</taxon>
        <taxon>Paraneoptera</taxon>
        <taxon>Hemiptera</taxon>
        <taxon>Sternorrhyncha</taxon>
        <taxon>Aleyrodoidea</taxon>
        <taxon>Aleyrodidae</taxon>
        <taxon>Aleyrodinae</taxon>
        <taxon>Bemisia</taxon>
    </lineage>
</organism>
<feature type="compositionally biased region" description="Gly residues" evidence="1">
    <location>
        <begin position="23"/>
        <end position="32"/>
    </location>
</feature>
<name>A0A9P0AHJ9_BEMTA</name>
<evidence type="ECO:0000313" key="2">
    <source>
        <dbReference type="EMBL" id="CAH0391988.1"/>
    </source>
</evidence>
<gene>
    <name evidence="2" type="ORF">BEMITA_LOCUS10550</name>
</gene>
<dbReference type="EMBL" id="OU963867">
    <property type="protein sequence ID" value="CAH0391988.1"/>
    <property type="molecule type" value="Genomic_DNA"/>
</dbReference>
<evidence type="ECO:0000256" key="1">
    <source>
        <dbReference type="SAM" id="MobiDB-lite"/>
    </source>
</evidence>
<feature type="region of interest" description="Disordered" evidence="1">
    <location>
        <begin position="1"/>
        <end position="68"/>
    </location>
</feature>
<reference evidence="2" key="1">
    <citation type="submission" date="2021-12" db="EMBL/GenBank/DDBJ databases">
        <authorList>
            <person name="King R."/>
        </authorList>
    </citation>
    <scope>NUCLEOTIDE SEQUENCE</scope>
</reference>
<sequence>MYSHELQTCDWPRNVGCGEANGIEGGASGPGGVNTNRVTETRGPPPQLQRGREPQQQSLPRDQQHPPQQVAKFIRNESILKNIQEEGTSDVEKILISP</sequence>
<evidence type="ECO:0000313" key="3">
    <source>
        <dbReference type="Proteomes" id="UP001152759"/>
    </source>
</evidence>
<keyword evidence="3" id="KW-1185">Reference proteome</keyword>
<protein>
    <submittedName>
        <fullName evidence="2">Uncharacterized protein</fullName>
    </submittedName>
</protein>
<feature type="compositionally biased region" description="Polar residues" evidence="1">
    <location>
        <begin position="54"/>
        <end position="67"/>
    </location>
</feature>
<proteinExistence type="predicted"/>
<accession>A0A9P0AHJ9</accession>